<keyword evidence="3" id="KW-1185">Reference proteome</keyword>
<dbReference type="GO" id="GO:1990130">
    <property type="term" value="C:GATOR1 complex"/>
    <property type="evidence" value="ECO:0007669"/>
    <property type="project" value="TreeGrafter"/>
</dbReference>
<dbReference type="PANTHER" id="PTHR13179:SF8">
    <property type="entry name" value="GATOR COMPLEX PROTEIN DEPDC5"/>
    <property type="match status" value="1"/>
</dbReference>
<dbReference type="InterPro" id="IPR048255">
    <property type="entry name" value="IML1_N"/>
</dbReference>
<feature type="domain" description="Vacuolar membrane-associated protein Iml1 N-terminal" evidence="1">
    <location>
        <begin position="162"/>
        <end position="337"/>
    </location>
</feature>
<dbReference type="GO" id="GO:1904262">
    <property type="term" value="P:negative regulation of TORC1 signaling"/>
    <property type="evidence" value="ECO:0007669"/>
    <property type="project" value="TreeGrafter"/>
</dbReference>
<dbReference type="AlphaFoldDB" id="A0A0S4J205"/>
<dbReference type="Pfam" id="PF12257">
    <property type="entry name" value="IML1"/>
    <property type="match status" value="1"/>
</dbReference>
<sequence length="409" mass="45236">MKGTFRRPARANVKAAAVAPAEGPTVVPVGFRTHSDAAAEEGFLFSTKTLPPPSGQNEVIIELVSSAQQLSAIPKPSSFLDASASTHMLASMSQMGEGRTPNGWICRAYCKDEKHAQHALGAISVHQRLMDIRFLSDNAKNKAHARILTFSQAQEWYGAAFVELTIQDQFVSRSDMFLITEAMRDRVLYLGQELTYEGFRLRVSDMLASSHGPLEDKTSFPNTFEKLPSGLVTPATKINFLSLSYVYTIMIELSTEMWDQSLDGRVLIDWAIERFLKEHSEQFPKYRSNPTVRFVFFGRLRAEHAVPGPSSPHGPSCSLNSPGVPESIQRDLFHLVVVLTGQLSDSLRSTASSFPSTEAILPYGLCSSGGCELSTPCRGLHRLMVPRAPSTHQECLSRYSVICFIQLLY</sequence>
<dbReference type="OrthoDB" id="438939at2759"/>
<evidence type="ECO:0000313" key="3">
    <source>
        <dbReference type="Proteomes" id="UP000051952"/>
    </source>
</evidence>
<gene>
    <name evidence="2" type="ORF">BSAL_87890</name>
</gene>
<dbReference type="PANTHER" id="PTHR13179">
    <property type="entry name" value="DEP DOMAIN CONTAINING PROTEIN 5"/>
    <property type="match status" value="1"/>
</dbReference>
<organism evidence="2 3">
    <name type="scientific">Bodo saltans</name>
    <name type="common">Flagellated protozoan</name>
    <dbReference type="NCBI Taxonomy" id="75058"/>
    <lineage>
        <taxon>Eukaryota</taxon>
        <taxon>Discoba</taxon>
        <taxon>Euglenozoa</taxon>
        <taxon>Kinetoplastea</taxon>
        <taxon>Metakinetoplastina</taxon>
        <taxon>Eubodonida</taxon>
        <taxon>Bodonidae</taxon>
        <taxon>Bodo</taxon>
    </lineage>
</organism>
<dbReference type="GO" id="GO:0005096">
    <property type="term" value="F:GTPase activator activity"/>
    <property type="evidence" value="ECO:0007669"/>
    <property type="project" value="InterPro"/>
</dbReference>
<dbReference type="GO" id="GO:0010508">
    <property type="term" value="P:positive regulation of autophagy"/>
    <property type="evidence" value="ECO:0007669"/>
    <property type="project" value="TreeGrafter"/>
</dbReference>
<dbReference type="Proteomes" id="UP000051952">
    <property type="component" value="Unassembled WGS sequence"/>
</dbReference>
<name>A0A0S4J205_BODSA</name>
<dbReference type="InterPro" id="IPR027244">
    <property type="entry name" value="IML1"/>
</dbReference>
<accession>A0A0S4J205</accession>
<dbReference type="EMBL" id="CYKH01001106">
    <property type="protein sequence ID" value="CUG83896.1"/>
    <property type="molecule type" value="Genomic_DNA"/>
</dbReference>
<reference evidence="3" key="1">
    <citation type="submission" date="2015-09" db="EMBL/GenBank/DDBJ databases">
        <authorList>
            <consortium name="Pathogen Informatics"/>
        </authorList>
    </citation>
    <scope>NUCLEOTIDE SEQUENCE [LARGE SCALE GENOMIC DNA]</scope>
    <source>
        <strain evidence="3">Lake Konstanz</strain>
    </source>
</reference>
<protein>
    <recommendedName>
        <fullName evidence="1">Vacuolar membrane-associated protein Iml1 N-terminal domain-containing protein</fullName>
    </recommendedName>
</protein>
<evidence type="ECO:0000313" key="2">
    <source>
        <dbReference type="EMBL" id="CUG83896.1"/>
    </source>
</evidence>
<dbReference type="VEuPathDB" id="TriTrypDB:BSAL_87890"/>
<proteinExistence type="predicted"/>
<evidence type="ECO:0000259" key="1">
    <source>
        <dbReference type="Pfam" id="PF12257"/>
    </source>
</evidence>